<protein>
    <submittedName>
        <fullName evidence="1">Uncharacterized protein</fullName>
    </submittedName>
</protein>
<proteinExistence type="predicted"/>
<comment type="caution">
    <text evidence="1">The sequence shown here is derived from an EMBL/GenBank/DDBJ whole genome shotgun (WGS) entry which is preliminary data.</text>
</comment>
<name>A0A0F9VYE9_9ZZZZ</name>
<reference evidence="1" key="1">
    <citation type="journal article" date="2015" name="Nature">
        <title>Complex archaea that bridge the gap between prokaryotes and eukaryotes.</title>
        <authorList>
            <person name="Spang A."/>
            <person name="Saw J.H."/>
            <person name="Jorgensen S.L."/>
            <person name="Zaremba-Niedzwiedzka K."/>
            <person name="Martijn J."/>
            <person name="Lind A.E."/>
            <person name="van Eijk R."/>
            <person name="Schleper C."/>
            <person name="Guy L."/>
            <person name="Ettema T.J."/>
        </authorList>
    </citation>
    <scope>NUCLEOTIDE SEQUENCE</scope>
</reference>
<sequence length="94" mass="10270">MNSQTLYLCMRASRFVLGDGSGSVTLVMHRTGAGPDRGFDVRKDIGRVAGTVKRFRGSGSKSEAKRYYDGELARLTATGMRREDPVIAGFHEEG</sequence>
<dbReference type="EMBL" id="LAZR01000397">
    <property type="protein sequence ID" value="KKN70758.1"/>
    <property type="molecule type" value="Genomic_DNA"/>
</dbReference>
<evidence type="ECO:0000313" key="1">
    <source>
        <dbReference type="EMBL" id="KKN70758.1"/>
    </source>
</evidence>
<gene>
    <name evidence="1" type="ORF">LCGC14_0427530</name>
</gene>
<organism evidence="1">
    <name type="scientific">marine sediment metagenome</name>
    <dbReference type="NCBI Taxonomy" id="412755"/>
    <lineage>
        <taxon>unclassified sequences</taxon>
        <taxon>metagenomes</taxon>
        <taxon>ecological metagenomes</taxon>
    </lineage>
</organism>
<dbReference type="AlphaFoldDB" id="A0A0F9VYE9"/>
<accession>A0A0F9VYE9</accession>